<dbReference type="InterPro" id="IPR012349">
    <property type="entry name" value="Split_barrel_FMN-bd"/>
</dbReference>
<dbReference type="Gene3D" id="2.30.110.10">
    <property type="entry name" value="Electron Transport, Fmn-binding Protein, Chain A"/>
    <property type="match status" value="1"/>
</dbReference>
<evidence type="ECO:0000259" key="2">
    <source>
        <dbReference type="SMART" id="SM00903"/>
    </source>
</evidence>
<dbReference type="InterPro" id="IPR050268">
    <property type="entry name" value="NADH-dep_flavin_reductase"/>
</dbReference>
<dbReference type="Pfam" id="PF01613">
    <property type="entry name" value="Flavin_Reduct"/>
    <property type="match status" value="1"/>
</dbReference>
<gene>
    <name evidence="3" type="ORF">H9L15_05470</name>
</gene>
<evidence type="ECO:0000313" key="3">
    <source>
        <dbReference type="EMBL" id="QNP44032.1"/>
    </source>
</evidence>
<dbReference type="EMBL" id="CP060780">
    <property type="protein sequence ID" value="QNP44032.1"/>
    <property type="molecule type" value="Genomic_DNA"/>
</dbReference>
<protein>
    <submittedName>
        <fullName evidence="3">Flavin reductase family protein</fullName>
    </submittedName>
</protein>
<organism evidence="3 4">
    <name type="scientific">Sphingomonas daechungensis</name>
    <dbReference type="NCBI Taxonomy" id="1176646"/>
    <lineage>
        <taxon>Bacteria</taxon>
        <taxon>Pseudomonadati</taxon>
        <taxon>Pseudomonadota</taxon>
        <taxon>Alphaproteobacteria</taxon>
        <taxon>Sphingomonadales</taxon>
        <taxon>Sphingomonadaceae</taxon>
        <taxon>Sphingomonas</taxon>
    </lineage>
</organism>
<sequence>MPVLPAPPWTQFCDLPIHLFLSCGAPGRGWYSRHSMADDEVLREYRTGSDPRTLRDALGCFATGVTVVTCFDENGGPVGFTANSFTSVSLDPPLLLVNVHKHAACAAGLTNAQHFAVNVLQTGQQPASIRFSTRQEDRFGANDWSRGEFGAPVLQESLGVFECERYAVHDGGDHHILVGHVVKASFNPELDPLLYFRGRYRRLHFD</sequence>
<dbReference type="SMART" id="SM00903">
    <property type="entry name" value="Flavin_Reduct"/>
    <property type="match status" value="1"/>
</dbReference>
<keyword evidence="1" id="KW-0560">Oxidoreductase</keyword>
<reference evidence="3 4" key="1">
    <citation type="submission" date="2020-08" db="EMBL/GenBank/DDBJ databases">
        <title>Genome sequence of Sphingomonas daechungensis KACC 18115T.</title>
        <authorList>
            <person name="Hyun D.-W."/>
            <person name="Bae J.-W."/>
        </authorList>
    </citation>
    <scope>NUCLEOTIDE SEQUENCE [LARGE SCALE GENOMIC DNA]</scope>
    <source>
        <strain evidence="3 4">KACC 18115</strain>
    </source>
</reference>
<keyword evidence="4" id="KW-1185">Reference proteome</keyword>
<feature type="domain" description="Flavin reductase like" evidence="2">
    <location>
        <begin position="58"/>
        <end position="202"/>
    </location>
</feature>
<dbReference type="Proteomes" id="UP000516134">
    <property type="component" value="Chromosome"/>
</dbReference>
<dbReference type="SUPFAM" id="SSF50475">
    <property type="entry name" value="FMN-binding split barrel"/>
    <property type="match status" value="1"/>
</dbReference>
<dbReference type="InterPro" id="IPR002563">
    <property type="entry name" value="Flavin_Rdtase-like_dom"/>
</dbReference>
<dbReference type="PANTHER" id="PTHR30466:SF1">
    <property type="entry name" value="FMN REDUCTASE (NADH) RUTF"/>
    <property type="match status" value="1"/>
</dbReference>
<name>A0ABX6T2D6_9SPHN</name>
<dbReference type="PANTHER" id="PTHR30466">
    <property type="entry name" value="FLAVIN REDUCTASE"/>
    <property type="match status" value="1"/>
</dbReference>
<proteinExistence type="predicted"/>
<accession>A0ABX6T2D6</accession>
<evidence type="ECO:0000256" key="1">
    <source>
        <dbReference type="ARBA" id="ARBA00023002"/>
    </source>
</evidence>
<evidence type="ECO:0000313" key="4">
    <source>
        <dbReference type="Proteomes" id="UP000516134"/>
    </source>
</evidence>